<proteinExistence type="inferred from homology"/>
<keyword evidence="8" id="KW-1185">Reference proteome</keyword>
<dbReference type="SUPFAM" id="SSF53383">
    <property type="entry name" value="PLP-dependent transferases"/>
    <property type="match status" value="1"/>
</dbReference>
<dbReference type="GO" id="GO:0008732">
    <property type="term" value="F:L-allo-threonine aldolase activity"/>
    <property type="evidence" value="ECO:0007669"/>
    <property type="project" value="TreeGrafter"/>
</dbReference>
<evidence type="ECO:0000313" key="8">
    <source>
        <dbReference type="Proteomes" id="UP001487740"/>
    </source>
</evidence>
<comment type="cofactor">
    <cofactor evidence="1">
        <name>pyridoxal 5'-phosphate</name>
        <dbReference type="ChEBI" id="CHEBI:597326"/>
    </cofactor>
</comment>
<evidence type="ECO:0000259" key="6">
    <source>
        <dbReference type="Pfam" id="PF01212"/>
    </source>
</evidence>
<evidence type="ECO:0000256" key="5">
    <source>
        <dbReference type="PIRSR" id="PIRSR017617-1"/>
    </source>
</evidence>
<name>A0AAW0UA79_SCYPA</name>
<sequence length="418" mass="45318">MDSHVFSITEQRTYVICLATNLIPLAPTRNQFCLEVTSEQTNIMAATQTSGDEVVVVDLRSDTLTQPSPLMKQAMVEAPLGDDVFGEDPTVIALQKKVATLLEKEDALFFPTGTMCNLVSVLTHCQQRGSEVILGDQSHIYLYEQGGISQLGGVHPRAVRNLPDGTFDLHELRKLVRSDNVHFPVSALVCVENTHNVAGGKVLPLDWLDELGATCRQLGLPLHMDGARLLNAATALDLPPARLVRSCTTVSLCLSKGLGAPVGSVLAGPEDFIERARRTRKAVGGGMRQAGILAAAGIFGLDHVYPTLGRDHRLLQELAKAVEACGSKIIRCDPQATHTNILLVDCDLNVVTPEALCNRMGQATQEEVMSLGEHVIVQMLPITDTKARLVLHCDVTPNQVQSAARKLRYVIKELDSDC</sequence>
<evidence type="ECO:0000313" key="7">
    <source>
        <dbReference type="EMBL" id="KAK8395632.1"/>
    </source>
</evidence>
<dbReference type="InterPro" id="IPR023603">
    <property type="entry name" value="Low_specificity_L-TA-like"/>
</dbReference>
<reference evidence="7 8" key="1">
    <citation type="submission" date="2023-03" db="EMBL/GenBank/DDBJ databases">
        <title>High-quality genome of Scylla paramamosain provides insights in environmental adaptation.</title>
        <authorList>
            <person name="Zhang L."/>
        </authorList>
    </citation>
    <scope>NUCLEOTIDE SEQUENCE [LARGE SCALE GENOMIC DNA]</scope>
    <source>
        <strain evidence="7">LZ_2023a</strain>
        <tissue evidence="7">Muscle</tissue>
    </source>
</reference>
<dbReference type="InterPro" id="IPR001597">
    <property type="entry name" value="ArAA_b-elim_lyase/Thr_aldolase"/>
</dbReference>
<dbReference type="NCBIfam" id="NF007825">
    <property type="entry name" value="PRK10534.1"/>
    <property type="match status" value="1"/>
</dbReference>
<evidence type="ECO:0000256" key="4">
    <source>
        <dbReference type="ARBA" id="ARBA00023239"/>
    </source>
</evidence>
<dbReference type="Pfam" id="PF01212">
    <property type="entry name" value="Beta_elim_lyase"/>
    <property type="match status" value="1"/>
</dbReference>
<dbReference type="Proteomes" id="UP001487740">
    <property type="component" value="Unassembled WGS sequence"/>
</dbReference>
<dbReference type="NCBIfam" id="NF041359">
    <property type="entry name" value="GntG_guanitoxin"/>
    <property type="match status" value="1"/>
</dbReference>
<dbReference type="Gene3D" id="3.90.1150.10">
    <property type="entry name" value="Aspartate Aminotransferase, domain 1"/>
    <property type="match status" value="1"/>
</dbReference>
<comment type="similarity">
    <text evidence="2">Belongs to the threonine aldolase family.</text>
</comment>
<dbReference type="PIRSF" id="PIRSF017617">
    <property type="entry name" value="Thr_aldolase"/>
    <property type="match status" value="1"/>
</dbReference>
<dbReference type="GO" id="GO:0006545">
    <property type="term" value="P:glycine biosynthetic process"/>
    <property type="evidence" value="ECO:0007669"/>
    <property type="project" value="TreeGrafter"/>
</dbReference>
<organism evidence="7 8">
    <name type="scientific">Scylla paramamosain</name>
    <name type="common">Mud crab</name>
    <dbReference type="NCBI Taxonomy" id="85552"/>
    <lineage>
        <taxon>Eukaryota</taxon>
        <taxon>Metazoa</taxon>
        <taxon>Ecdysozoa</taxon>
        <taxon>Arthropoda</taxon>
        <taxon>Crustacea</taxon>
        <taxon>Multicrustacea</taxon>
        <taxon>Malacostraca</taxon>
        <taxon>Eumalacostraca</taxon>
        <taxon>Eucarida</taxon>
        <taxon>Decapoda</taxon>
        <taxon>Pleocyemata</taxon>
        <taxon>Brachyura</taxon>
        <taxon>Eubrachyura</taxon>
        <taxon>Portunoidea</taxon>
        <taxon>Portunidae</taxon>
        <taxon>Portuninae</taxon>
        <taxon>Scylla</taxon>
    </lineage>
</organism>
<dbReference type="PANTHER" id="PTHR48097">
    <property type="entry name" value="L-THREONINE ALDOLASE-RELATED"/>
    <property type="match status" value="1"/>
</dbReference>
<dbReference type="FunFam" id="3.40.640.10:FF:000030">
    <property type="entry name" value="Low-specificity L-threonine aldolase"/>
    <property type="match status" value="1"/>
</dbReference>
<dbReference type="InterPro" id="IPR015421">
    <property type="entry name" value="PyrdxlP-dep_Trfase_major"/>
</dbReference>
<evidence type="ECO:0000256" key="3">
    <source>
        <dbReference type="ARBA" id="ARBA00022898"/>
    </source>
</evidence>
<dbReference type="GO" id="GO:0006567">
    <property type="term" value="P:L-threonine catabolic process"/>
    <property type="evidence" value="ECO:0007669"/>
    <property type="project" value="TreeGrafter"/>
</dbReference>
<evidence type="ECO:0000256" key="2">
    <source>
        <dbReference type="ARBA" id="ARBA00006966"/>
    </source>
</evidence>
<dbReference type="PANTHER" id="PTHR48097:SF9">
    <property type="entry name" value="L-THREONINE ALDOLASE"/>
    <property type="match status" value="1"/>
</dbReference>
<dbReference type="InterPro" id="IPR015422">
    <property type="entry name" value="PyrdxlP-dep_Trfase_small"/>
</dbReference>
<dbReference type="AlphaFoldDB" id="A0AAW0UA79"/>
<comment type="caution">
    <text evidence="7">The sequence shown here is derived from an EMBL/GenBank/DDBJ whole genome shotgun (WGS) entry which is preliminary data.</text>
</comment>
<evidence type="ECO:0000256" key="1">
    <source>
        <dbReference type="ARBA" id="ARBA00001933"/>
    </source>
</evidence>
<dbReference type="EMBL" id="JARAKH010000017">
    <property type="protein sequence ID" value="KAK8395632.1"/>
    <property type="molecule type" value="Genomic_DNA"/>
</dbReference>
<protein>
    <recommendedName>
        <fullName evidence="6">Aromatic amino acid beta-eliminating lyase/threonine aldolase domain-containing protein</fullName>
    </recommendedName>
</protein>
<dbReference type="GO" id="GO:0005829">
    <property type="term" value="C:cytosol"/>
    <property type="evidence" value="ECO:0007669"/>
    <property type="project" value="TreeGrafter"/>
</dbReference>
<accession>A0AAW0UA79</accession>
<dbReference type="Gene3D" id="3.40.640.10">
    <property type="entry name" value="Type I PLP-dependent aspartate aminotransferase-like (Major domain)"/>
    <property type="match status" value="1"/>
</dbReference>
<feature type="modified residue" description="N6-(pyridoxal phosphate)lysine" evidence="5">
    <location>
        <position position="256"/>
    </location>
</feature>
<feature type="domain" description="Aromatic amino acid beta-eliminating lyase/threonine aldolase" evidence="6">
    <location>
        <begin position="58"/>
        <end position="345"/>
    </location>
</feature>
<dbReference type="InterPro" id="IPR015424">
    <property type="entry name" value="PyrdxlP-dep_Trfase"/>
</dbReference>
<gene>
    <name evidence="7" type="ORF">O3P69_005618</name>
</gene>
<keyword evidence="3" id="KW-0663">Pyridoxal phosphate</keyword>
<keyword evidence="4" id="KW-0456">Lyase</keyword>